<reference evidence="1" key="1">
    <citation type="submission" date="2021-06" db="EMBL/GenBank/DDBJ databases">
        <title>Parelaphostrongylus tenuis whole genome reference sequence.</title>
        <authorList>
            <person name="Garwood T.J."/>
            <person name="Larsen P.A."/>
            <person name="Fountain-Jones N.M."/>
            <person name="Garbe J.R."/>
            <person name="Macchietto M.G."/>
            <person name="Kania S.A."/>
            <person name="Gerhold R.W."/>
            <person name="Richards J.E."/>
            <person name="Wolf T.M."/>
        </authorList>
    </citation>
    <scope>NUCLEOTIDE SEQUENCE</scope>
    <source>
        <strain evidence="1">MNPRO001-30</strain>
        <tissue evidence="1">Meninges</tissue>
    </source>
</reference>
<evidence type="ECO:0000313" key="2">
    <source>
        <dbReference type="Proteomes" id="UP001196413"/>
    </source>
</evidence>
<accession>A0AAD5MDL4</accession>
<evidence type="ECO:0000313" key="1">
    <source>
        <dbReference type="EMBL" id="KAJ1356655.1"/>
    </source>
</evidence>
<sequence>MGKDKLELDDGGREKNRWSLETMLRHPVHYGNLLFQARQTINVRCMSCSD</sequence>
<proteinExistence type="predicted"/>
<gene>
    <name evidence="1" type="ORF">KIN20_014393</name>
</gene>
<name>A0AAD5MDL4_PARTN</name>
<comment type="caution">
    <text evidence="1">The sequence shown here is derived from an EMBL/GenBank/DDBJ whole genome shotgun (WGS) entry which is preliminary data.</text>
</comment>
<dbReference type="Proteomes" id="UP001196413">
    <property type="component" value="Unassembled WGS sequence"/>
</dbReference>
<organism evidence="1 2">
    <name type="scientific">Parelaphostrongylus tenuis</name>
    <name type="common">Meningeal worm</name>
    <dbReference type="NCBI Taxonomy" id="148309"/>
    <lineage>
        <taxon>Eukaryota</taxon>
        <taxon>Metazoa</taxon>
        <taxon>Ecdysozoa</taxon>
        <taxon>Nematoda</taxon>
        <taxon>Chromadorea</taxon>
        <taxon>Rhabditida</taxon>
        <taxon>Rhabditina</taxon>
        <taxon>Rhabditomorpha</taxon>
        <taxon>Strongyloidea</taxon>
        <taxon>Metastrongylidae</taxon>
        <taxon>Parelaphostrongylus</taxon>
    </lineage>
</organism>
<dbReference type="EMBL" id="JAHQIW010002861">
    <property type="protein sequence ID" value="KAJ1356655.1"/>
    <property type="molecule type" value="Genomic_DNA"/>
</dbReference>
<keyword evidence="2" id="KW-1185">Reference proteome</keyword>
<dbReference type="AlphaFoldDB" id="A0AAD5MDL4"/>
<protein>
    <submittedName>
        <fullName evidence="1">Uncharacterized protein</fullName>
    </submittedName>
</protein>